<evidence type="ECO:0000313" key="3">
    <source>
        <dbReference type="Proteomes" id="UP000597762"/>
    </source>
</evidence>
<dbReference type="AlphaFoldDB" id="A0A812DFT1"/>
<keyword evidence="1" id="KW-0472">Membrane</keyword>
<gene>
    <name evidence="2" type="ORF">SPHA_52058</name>
</gene>
<feature type="transmembrane region" description="Helical" evidence="1">
    <location>
        <begin position="7"/>
        <end position="27"/>
    </location>
</feature>
<evidence type="ECO:0000256" key="1">
    <source>
        <dbReference type="SAM" id="Phobius"/>
    </source>
</evidence>
<name>A0A812DFT1_ACAPH</name>
<comment type="caution">
    <text evidence="2">The sequence shown here is derived from an EMBL/GenBank/DDBJ whole genome shotgun (WGS) entry which is preliminary data.</text>
</comment>
<accession>A0A812DFT1</accession>
<dbReference type="EMBL" id="CAHIKZ030003205">
    <property type="protein sequence ID" value="CAE1297524.1"/>
    <property type="molecule type" value="Genomic_DNA"/>
</dbReference>
<feature type="transmembrane region" description="Helical" evidence="1">
    <location>
        <begin position="47"/>
        <end position="65"/>
    </location>
</feature>
<keyword evidence="1" id="KW-0812">Transmembrane</keyword>
<proteinExistence type="predicted"/>
<evidence type="ECO:0000313" key="2">
    <source>
        <dbReference type="EMBL" id="CAE1297524.1"/>
    </source>
</evidence>
<reference evidence="2" key="1">
    <citation type="submission" date="2021-01" db="EMBL/GenBank/DDBJ databases">
        <authorList>
            <person name="Li R."/>
            <person name="Bekaert M."/>
        </authorList>
    </citation>
    <scope>NUCLEOTIDE SEQUENCE</scope>
    <source>
        <strain evidence="2">Farmed</strain>
    </source>
</reference>
<protein>
    <submittedName>
        <fullName evidence="2">Uncharacterized protein</fullName>
    </submittedName>
</protein>
<keyword evidence="1" id="KW-1133">Transmembrane helix</keyword>
<sequence>MIVRWWLFKDVFLASFIFTHFFLQSLISKAPIYSSSSPPPVYPSGTFISLHYSFFYSLSVTFSLLPTLYLSINLFNTIFSTLLTAFFFIYLPPFFSHFYHLSSYQTYVSFFTTQPSLPAVCNSLTTSCDICFLRCLQDAFNSRHTYAAVIYPFFPFI</sequence>
<organism evidence="2 3">
    <name type="scientific">Acanthosepion pharaonis</name>
    <name type="common">Pharaoh cuttlefish</name>
    <name type="synonym">Sepia pharaonis</name>
    <dbReference type="NCBI Taxonomy" id="158019"/>
    <lineage>
        <taxon>Eukaryota</taxon>
        <taxon>Metazoa</taxon>
        <taxon>Spiralia</taxon>
        <taxon>Lophotrochozoa</taxon>
        <taxon>Mollusca</taxon>
        <taxon>Cephalopoda</taxon>
        <taxon>Coleoidea</taxon>
        <taxon>Decapodiformes</taxon>
        <taxon>Sepiida</taxon>
        <taxon>Sepiina</taxon>
        <taxon>Sepiidae</taxon>
        <taxon>Acanthosepion</taxon>
    </lineage>
</organism>
<dbReference type="Proteomes" id="UP000597762">
    <property type="component" value="Unassembled WGS sequence"/>
</dbReference>
<keyword evidence="3" id="KW-1185">Reference proteome</keyword>
<feature type="transmembrane region" description="Helical" evidence="1">
    <location>
        <begin position="72"/>
        <end position="91"/>
    </location>
</feature>